<dbReference type="AlphaFoldDB" id="A0A2D0NHE0"/>
<evidence type="ECO:0000256" key="5">
    <source>
        <dbReference type="ARBA" id="ARBA00024029"/>
    </source>
</evidence>
<evidence type="ECO:0000313" key="7">
    <source>
        <dbReference type="Proteomes" id="UP000223913"/>
    </source>
</evidence>
<evidence type="ECO:0000313" key="6">
    <source>
        <dbReference type="EMBL" id="PHN07912.1"/>
    </source>
</evidence>
<dbReference type="PANTHER" id="PTHR35005">
    <property type="entry name" value="3-DEHYDRO-SCYLLO-INOSOSE HYDROLASE"/>
    <property type="match status" value="1"/>
</dbReference>
<dbReference type="Gene3D" id="3.40.50.10310">
    <property type="entry name" value="Creatininase"/>
    <property type="match status" value="1"/>
</dbReference>
<evidence type="ECO:0008006" key="8">
    <source>
        <dbReference type="Google" id="ProtNLM"/>
    </source>
</evidence>
<evidence type="ECO:0000256" key="2">
    <source>
        <dbReference type="ARBA" id="ARBA00022723"/>
    </source>
</evidence>
<gene>
    <name evidence="6" type="ORF">CRP01_03930</name>
</gene>
<dbReference type="GO" id="GO:0016811">
    <property type="term" value="F:hydrolase activity, acting on carbon-nitrogen (but not peptide) bonds, in linear amides"/>
    <property type="evidence" value="ECO:0007669"/>
    <property type="project" value="TreeGrafter"/>
</dbReference>
<reference evidence="6 7" key="1">
    <citation type="submission" date="2017-10" db="EMBL/GenBank/DDBJ databases">
        <title>The draft genome sequence of Lewinella nigricans NBRC 102662.</title>
        <authorList>
            <person name="Wang K."/>
        </authorList>
    </citation>
    <scope>NUCLEOTIDE SEQUENCE [LARGE SCALE GENOMIC DNA]</scope>
    <source>
        <strain evidence="6 7">NBRC 102662</strain>
    </source>
</reference>
<keyword evidence="4" id="KW-0862">Zinc</keyword>
<dbReference type="EMBL" id="PDUD01000004">
    <property type="protein sequence ID" value="PHN07912.1"/>
    <property type="molecule type" value="Genomic_DNA"/>
</dbReference>
<dbReference type="OrthoDB" id="9801445at2"/>
<evidence type="ECO:0000256" key="3">
    <source>
        <dbReference type="ARBA" id="ARBA00022801"/>
    </source>
</evidence>
<dbReference type="InterPro" id="IPR003785">
    <property type="entry name" value="Creatininase/forma_Hydrolase"/>
</dbReference>
<accession>A0A2D0NHE0</accession>
<proteinExistence type="inferred from homology"/>
<keyword evidence="2" id="KW-0479">Metal-binding</keyword>
<dbReference type="GO" id="GO:0046872">
    <property type="term" value="F:metal ion binding"/>
    <property type="evidence" value="ECO:0007669"/>
    <property type="project" value="UniProtKB-KW"/>
</dbReference>
<dbReference type="GO" id="GO:0009231">
    <property type="term" value="P:riboflavin biosynthetic process"/>
    <property type="evidence" value="ECO:0007669"/>
    <property type="project" value="TreeGrafter"/>
</dbReference>
<comment type="caution">
    <text evidence="6">The sequence shown here is derived from an EMBL/GenBank/DDBJ whole genome shotgun (WGS) entry which is preliminary data.</text>
</comment>
<evidence type="ECO:0000256" key="4">
    <source>
        <dbReference type="ARBA" id="ARBA00022833"/>
    </source>
</evidence>
<name>A0A2D0NHE0_FLAN2</name>
<comment type="similarity">
    <text evidence="5">Belongs to the creatininase superfamily.</text>
</comment>
<keyword evidence="3" id="KW-0378">Hydrolase</keyword>
<dbReference type="Pfam" id="PF02633">
    <property type="entry name" value="Creatininase"/>
    <property type="match status" value="1"/>
</dbReference>
<dbReference type="InterPro" id="IPR024087">
    <property type="entry name" value="Creatininase-like_sf"/>
</dbReference>
<keyword evidence="7" id="KW-1185">Reference proteome</keyword>
<comment type="cofactor">
    <cofactor evidence="1">
        <name>Zn(2+)</name>
        <dbReference type="ChEBI" id="CHEBI:29105"/>
    </cofactor>
</comment>
<protein>
    <recommendedName>
        <fullName evidence="8">Creatininase family protein</fullName>
    </recommendedName>
</protein>
<dbReference type="RefSeq" id="WP_099148701.1">
    <property type="nucleotide sequence ID" value="NZ_PDUD01000004.1"/>
</dbReference>
<dbReference type="Proteomes" id="UP000223913">
    <property type="component" value="Unassembled WGS sequence"/>
</dbReference>
<organism evidence="6 7">
    <name type="scientific">Flavilitoribacter nigricans (strain ATCC 23147 / DSM 23189 / NBRC 102662 / NCIMB 1420 / SS-2)</name>
    <name type="common">Lewinella nigricans</name>
    <dbReference type="NCBI Taxonomy" id="1122177"/>
    <lineage>
        <taxon>Bacteria</taxon>
        <taxon>Pseudomonadati</taxon>
        <taxon>Bacteroidota</taxon>
        <taxon>Saprospiria</taxon>
        <taxon>Saprospirales</taxon>
        <taxon>Lewinellaceae</taxon>
        <taxon>Flavilitoribacter</taxon>
    </lineage>
</organism>
<dbReference type="SUPFAM" id="SSF102215">
    <property type="entry name" value="Creatininase"/>
    <property type="match status" value="1"/>
</dbReference>
<sequence length="266" mass="29764">MNENKQGAGFLWELMTWPEIEAYLQTMDTAILPCGAIEQHGPHLPVDIDYFDARYLAHQVAAACADPKPLVLPSIPFGVSYHHEDFKGTISVSNDALSRFVYDIGMSLAKNGIKKLIILNGHGDNAPTLSYAAQMINRDAHIFVCVDTGETSDVDLYDLIETPNDIHAGEIETSTTLAIRPEMVQMDKARDATLSFGSKYLDYDSDRGVSWYVRTSKISESGVLGDPTKATVEKGEKMWELMVRHLVRFVESVKNTPLEDLYQKRY</sequence>
<dbReference type="PANTHER" id="PTHR35005:SF1">
    <property type="entry name" value="2-AMINO-5-FORMYLAMINO-6-RIBOSYLAMINOPYRIMIDIN-4(3H)-ONE 5'-MONOPHOSPHATE DEFORMYLASE"/>
    <property type="match status" value="1"/>
</dbReference>
<evidence type="ECO:0000256" key="1">
    <source>
        <dbReference type="ARBA" id="ARBA00001947"/>
    </source>
</evidence>